<evidence type="ECO:0000313" key="2">
    <source>
        <dbReference type="Proteomes" id="UP000064844"/>
    </source>
</evidence>
<dbReference type="AlphaFoldDB" id="A0A0S2W6J2"/>
<dbReference type="Proteomes" id="UP000064844">
    <property type="component" value="Chromosome"/>
</dbReference>
<accession>A0A0S2W6J2</accession>
<sequence length="59" mass="7147">MGYLSSQNTFRESIPLFSGRGPLFLFYFWLFVKYYGNGWKLCFNSYFAAIDKIRRIFIR</sequence>
<dbReference type="STRING" id="1297617.IB211_02520"/>
<dbReference type="KEGG" id="ibu:IB211_02520"/>
<reference evidence="2" key="2">
    <citation type="submission" date="2015-04" db="EMBL/GenBank/DDBJ databases">
        <title>A butyrogenic pathway from the amino acid lysine in a human gut commensal.</title>
        <authorList>
            <person name="de Vos W.M."/>
            <person name="Bui N.T.P."/>
            <person name="Plugge C.M."/>
            <person name="Ritari J."/>
        </authorList>
    </citation>
    <scope>NUCLEOTIDE SEQUENCE [LARGE SCALE GENOMIC DNA]</scope>
    <source>
        <strain evidence="2">AF211</strain>
    </source>
</reference>
<reference evidence="1 2" key="1">
    <citation type="journal article" date="2015" name="Nat. Commun.">
        <title>Production of butyrate from lysine and the Amadori product fructoselysine by a human gut commensal.</title>
        <authorList>
            <person name="Bui T.P."/>
            <person name="Ritari J."/>
            <person name="Boeren S."/>
            <person name="de Waard P."/>
            <person name="Plugge C.M."/>
            <person name="de Vos W.M."/>
        </authorList>
    </citation>
    <scope>NUCLEOTIDE SEQUENCE [LARGE SCALE GENOMIC DNA]</scope>
    <source>
        <strain evidence="1 2">AF211</strain>
    </source>
</reference>
<protein>
    <submittedName>
        <fullName evidence="1">Uncharacterized protein</fullName>
    </submittedName>
</protein>
<gene>
    <name evidence="1" type="ORF">IB211_02520</name>
</gene>
<dbReference type="EMBL" id="CP011307">
    <property type="protein sequence ID" value="ALP94911.1"/>
    <property type="molecule type" value="Genomic_DNA"/>
</dbReference>
<proteinExistence type="predicted"/>
<evidence type="ECO:0000313" key="1">
    <source>
        <dbReference type="EMBL" id="ALP94911.1"/>
    </source>
</evidence>
<name>A0A0S2W6J2_9FIRM</name>
<keyword evidence="2" id="KW-1185">Reference proteome</keyword>
<organism evidence="1 2">
    <name type="scientific">Intestinimonas butyriciproducens</name>
    <dbReference type="NCBI Taxonomy" id="1297617"/>
    <lineage>
        <taxon>Bacteria</taxon>
        <taxon>Bacillati</taxon>
        <taxon>Bacillota</taxon>
        <taxon>Clostridia</taxon>
        <taxon>Eubacteriales</taxon>
        <taxon>Intestinimonas</taxon>
    </lineage>
</organism>